<dbReference type="EMBL" id="BAAARY010000002">
    <property type="protein sequence ID" value="GAA2514603.1"/>
    <property type="molecule type" value="Genomic_DNA"/>
</dbReference>
<comment type="caution">
    <text evidence="2">The sequence shown here is derived from an EMBL/GenBank/DDBJ whole genome shotgun (WGS) entry which is preliminary data.</text>
</comment>
<dbReference type="PANTHER" id="PTHR38847:SF1">
    <property type="entry name" value="PSEUDOURIDINE SYNTHASE RSUA_RLUA-LIKE DOMAIN-CONTAINING PROTEIN"/>
    <property type="match status" value="1"/>
</dbReference>
<sequence>MTIARKVIGCTLATAGLVAGMATPSQADAKRPTPPQIEVVQYGGSGCPADTATIVPNLDGTGFTALYDAFEARTPANPSLKACTLVLNIKVPPGLKVGVRRVVYRGEAVLTRAGRSEFKAKYFYQGNSKTLEHPGWSRNGAYEGSWEAVHDIRESYFSWCGKDSRLNITQNLKTTGSGTNVMNMETADSSYSTKWDFDLQPC</sequence>
<accession>A0ABN3N528</accession>
<reference evidence="2 3" key="1">
    <citation type="journal article" date="2019" name="Int. J. Syst. Evol. Microbiol.">
        <title>The Global Catalogue of Microorganisms (GCM) 10K type strain sequencing project: providing services to taxonomists for standard genome sequencing and annotation.</title>
        <authorList>
            <consortium name="The Broad Institute Genomics Platform"/>
            <consortium name="The Broad Institute Genome Sequencing Center for Infectious Disease"/>
            <person name="Wu L."/>
            <person name="Ma J."/>
        </authorList>
    </citation>
    <scope>NUCLEOTIDE SEQUENCE [LARGE SCALE GENOMIC DNA]</scope>
    <source>
        <strain evidence="2 3">JCM 3367</strain>
    </source>
</reference>
<dbReference type="RefSeq" id="WP_344168498.1">
    <property type="nucleotide sequence ID" value="NZ_BAAARY010000002.1"/>
</dbReference>
<evidence type="ECO:0000256" key="1">
    <source>
        <dbReference type="SAM" id="SignalP"/>
    </source>
</evidence>
<protein>
    <submittedName>
        <fullName evidence="2">DUF4360 domain-containing protein</fullName>
    </submittedName>
</protein>
<feature type="signal peptide" evidence="1">
    <location>
        <begin position="1"/>
        <end position="27"/>
    </location>
</feature>
<keyword evidence="3" id="KW-1185">Reference proteome</keyword>
<name>A0ABN3N528_9ACTN</name>
<dbReference type="PANTHER" id="PTHR38847">
    <property type="match status" value="1"/>
</dbReference>
<feature type="chain" id="PRO_5045237967" evidence="1">
    <location>
        <begin position="28"/>
        <end position="202"/>
    </location>
</feature>
<evidence type="ECO:0000313" key="2">
    <source>
        <dbReference type="EMBL" id="GAA2514603.1"/>
    </source>
</evidence>
<dbReference type="Proteomes" id="UP001499978">
    <property type="component" value="Unassembled WGS sequence"/>
</dbReference>
<evidence type="ECO:0000313" key="3">
    <source>
        <dbReference type="Proteomes" id="UP001499978"/>
    </source>
</evidence>
<dbReference type="InterPro" id="IPR025649">
    <property type="entry name" value="DUF4360"/>
</dbReference>
<dbReference type="Pfam" id="PF14273">
    <property type="entry name" value="DUF4360"/>
    <property type="match status" value="1"/>
</dbReference>
<keyword evidence="1" id="KW-0732">Signal</keyword>
<organism evidence="2 3">
    <name type="scientific">Pilimelia columellifera subsp. columellifera</name>
    <dbReference type="NCBI Taxonomy" id="706583"/>
    <lineage>
        <taxon>Bacteria</taxon>
        <taxon>Bacillati</taxon>
        <taxon>Actinomycetota</taxon>
        <taxon>Actinomycetes</taxon>
        <taxon>Micromonosporales</taxon>
        <taxon>Micromonosporaceae</taxon>
        <taxon>Pilimelia</taxon>
    </lineage>
</organism>
<gene>
    <name evidence="2" type="ORF">GCM10010201_08500</name>
</gene>
<proteinExistence type="predicted"/>